<name>A0ACC2KE50_PERAE</name>
<comment type="caution">
    <text evidence="1">The sequence shown here is derived from an EMBL/GenBank/DDBJ whole genome shotgun (WGS) entry which is preliminary data.</text>
</comment>
<dbReference type="EMBL" id="CM056817">
    <property type="protein sequence ID" value="KAJ8619388.1"/>
    <property type="molecule type" value="Genomic_DNA"/>
</dbReference>
<reference evidence="1 2" key="1">
    <citation type="journal article" date="2022" name="Hortic Res">
        <title>A haplotype resolved chromosomal level avocado genome allows analysis of novel avocado genes.</title>
        <authorList>
            <person name="Nath O."/>
            <person name="Fletcher S.J."/>
            <person name="Hayward A."/>
            <person name="Shaw L.M."/>
            <person name="Masouleh A.K."/>
            <person name="Furtado A."/>
            <person name="Henry R.J."/>
            <person name="Mitter N."/>
        </authorList>
    </citation>
    <scope>NUCLEOTIDE SEQUENCE [LARGE SCALE GENOMIC DNA]</scope>
    <source>
        <strain evidence="2">cv. Hass</strain>
    </source>
</reference>
<organism evidence="1 2">
    <name type="scientific">Persea americana</name>
    <name type="common">Avocado</name>
    <dbReference type="NCBI Taxonomy" id="3435"/>
    <lineage>
        <taxon>Eukaryota</taxon>
        <taxon>Viridiplantae</taxon>
        <taxon>Streptophyta</taxon>
        <taxon>Embryophyta</taxon>
        <taxon>Tracheophyta</taxon>
        <taxon>Spermatophyta</taxon>
        <taxon>Magnoliopsida</taxon>
        <taxon>Magnoliidae</taxon>
        <taxon>Laurales</taxon>
        <taxon>Lauraceae</taxon>
        <taxon>Persea</taxon>
    </lineage>
</organism>
<evidence type="ECO:0000313" key="1">
    <source>
        <dbReference type="EMBL" id="KAJ8619388.1"/>
    </source>
</evidence>
<evidence type="ECO:0000313" key="2">
    <source>
        <dbReference type="Proteomes" id="UP001234297"/>
    </source>
</evidence>
<proteinExistence type="predicted"/>
<dbReference type="Proteomes" id="UP001234297">
    <property type="component" value="Chromosome 9"/>
</dbReference>
<keyword evidence="2" id="KW-1185">Reference proteome</keyword>
<sequence length="155" mass="17060">MDLRFLVADKLQCASMETLASDVLGLDGVEKRGDIARRVGADGMLGILVRSRTPPPHPYNNSWAALQWIAAWLMKHGDFSNLMVAGDSIDANIAHQMAMRANVSDLSICSVVLIHPFFWGVEPKEPARMGMVESVWKFACPSLSDCDDPEKGQNM</sequence>
<protein>
    <submittedName>
        <fullName evidence="1">Uncharacterized protein</fullName>
    </submittedName>
</protein>
<gene>
    <name evidence="1" type="ORF">MRB53_027917</name>
</gene>
<accession>A0ACC2KE50</accession>